<dbReference type="GO" id="GO:0016020">
    <property type="term" value="C:membrane"/>
    <property type="evidence" value="ECO:0007669"/>
    <property type="project" value="TreeGrafter"/>
</dbReference>
<evidence type="ECO:0000313" key="2">
    <source>
        <dbReference type="Proteomes" id="UP000018211"/>
    </source>
</evidence>
<sequence length="326" mass="35974">MLNALKVSASAILLILTGCGLDSEQVKKQEKPTVNAGADQQIVLPANSIILRGSAKSELSIYKIESLVWTQVSGPQQLSILNADTLTATAMNPNIAGTYVFQLLARDSGDRTNSDRVKVIVQENNASNPAIRFSSEYSIGKTQNLESFENEWQTVADQYSHRGQLDEQWQSMHKQYNEGATPAPTLEPYLVFYRKGSDGVIHFRNLNTVDLSSLKQQVESALFKLTDTPSITLDFSMSGEANEQVLLTLIEVLRGTQPAEIIPPEESGLPNTQVRVQPNGIHQNLTFTGGKLADHLSHLFEYSELTLPNPTVQHEPTDDKSQIAFH</sequence>
<protein>
    <submittedName>
        <fullName evidence="1">SERINE-TYPE PROTEASE INHIBITOR-RELATED</fullName>
    </submittedName>
</protein>
<proteinExistence type="predicted"/>
<name>A0AAV2VX08_9VIBR</name>
<dbReference type="Pfam" id="PF22352">
    <property type="entry name" value="K319L-like_PKD"/>
    <property type="match status" value="1"/>
</dbReference>
<dbReference type="PANTHER" id="PTHR46182">
    <property type="entry name" value="FI19480P1"/>
    <property type="match status" value="1"/>
</dbReference>
<dbReference type="PANTHER" id="PTHR46182:SF2">
    <property type="entry name" value="FI19480P1"/>
    <property type="match status" value="1"/>
</dbReference>
<reference evidence="1 2" key="1">
    <citation type="journal article" date="2013" name="ISME J.">
        <title>Comparative genomics of pathogenic lineages of Vibrio nigripulchritudo identifies virulence-associated traits.</title>
        <authorList>
            <person name="Goudenege D."/>
            <person name="Labreuche Y."/>
            <person name="Krin E."/>
            <person name="Ansquer D."/>
            <person name="Mangenot S."/>
            <person name="Calteau A."/>
            <person name="Medigue C."/>
            <person name="Mazel D."/>
            <person name="Polz M.F."/>
            <person name="Le Roux F."/>
        </authorList>
    </citation>
    <scope>NUCLEOTIDE SEQUENCE [LARGE SCALE GENOMIC DNA]</scope>
    <source>
        <strain evidence="1 2">SOn1</strain>
    </source>
</reference>
<gene>
    <name evidence="1" type="ORF">VIBNISOn1_800043</name>
</gene>
<dbReference type="Gene3D" id="2.60.40.10">
    <property type="entry name" value="Immunoglobulins"/>
    <property type="match status" value="1"/>
</dbReference>
<dbReference type="Proteomes" id="UP000018211">
    <property type="component" value="Unassembled WGS sequence"/>
</dbReference>
<evidence type="ECO:0000313" key="1">
    <source>
        <dbReference type="EMBL" id="CCO49261.1"/>
    </source>
</evidence>
<dbReference type="PROSITE" id="PS51257">
    <property type="entry name" value="PROKAR_LIPOPROTEIN"/>
    <property type="match status" value="1"/>
</dbReference>
<dbReference type="EMBL" id="CAOF01000176">
    <property type="protein sequence ID" value="CCO49261.1"/>
    <property type="molecule type" value="Genomic_DNA"/>
</dbReference>
<accession>A0AAV2VX08</accession>
<comment type="caution">
    <text evidence="1">The sequence shown here is derived from an EMBL/GenBank/DDBJ whole genome shotgun (WGS) entry which is preliminary data.</text>
</comment>
<dbReference type="InterPro" id="IPR013783">
    <property type="entry name" value="Ig-like_fold"/>
</dbReference>
<dbReference type="GO" id="GO:0031410">
    <property type="term" value="C:cytoplasmic vesicle"/>
    <property type="evidence" value="ECO:0007669"/>
    <property type="project" value="TreeGrafter"/>
</dbReference>
<dbReference type="GO" id="GO:0030414">
    <property type="term" value="F:peptidase inhibitor activity"/>
    <property type="evidence" value="ECO:0007669"/>
    <property type="project" value="UniProtKB-KW"/>
</dbReference>
<organism evidence="1 2">
    <name type="scientific">Vibrio nigripulchritudo SOn1</name>
    <dbReference type="NCBI Taxonomy" id="1238450"/>
    <lineage>
        <taxon>Bacteria</taxon>
        <taxon>Pseudomonadati</taxon>
        <taxon>Pseudomonadota</taxon>
        <taxon>Gammaproteobacteria</taxon>
        <taxon>Vibrionales</taxon>
        <taxon>Vibrionaceae</taxon>
        <taxon>Vibrio</taxon>
    </lineage>
</organism>
<keyword evidence="1" id="KW-0646">Protease inhibitor</keyword>
<dbReference type="InterPro" id="IPR029865">
    <property type="entry name" value="KIAA0319-like"/>
</dbReference>
<dbReference type="RefSeq" id="WP_022613449.1">
    <property type="nucleotide sequence ID" value="NZ_LK391965.1"/>
</dbReference>
<dbReference type="AlphaFoldDB" id="A0AAV2VX08"/>